<dbReference type="EMBL" id="CAXAMM010044317">
    <property type="protein sequence ID" value="CAK9114150.1"/>
    <property type="molecule type" value="Genomic_DNA"/>
</dbReference>
<gene>
    <name evidence="6" type="ORF">SCF082_LOCUS52883</name>
</gene>
<dbReference type="Pfam" id="PF00246">
    <property type="entry name" value="Peptidase_M14"/>
    <property type="match status" value="1"/>
</dbReference>
<keyword evidence="7" id="KW-1185">Reference proteome</keyword>
<dbReference type="GO" id="GO:0004180">
    <property type="term" value="F:carboxypeptidase activity"/>
    <property type="evidence" value="ECO:0007669"/>
    <property type="project" value="UniProtKB-KW"/>
</dbReference>
<evidence type="ECO:0000256" key="4">
    <source>
        <dbReference type="SAM" id="MobiDB-lite"/>
    </source>
</evidence>
<dbReference type="SUPFAM" id="SSF53335">
    <property type="entry name" value="S-adenosyl-L-methionine-dependent methyltransferases"/>
    <property type="match status" value="1"/>
</dbReference>
<proteinExistence type="inferred from homology"/>
<feature type="region of interest" description="Disordered" evidence="4">
    <location>
        <begin position="221"/>
        <end position="248"/>
    </location>
</feature>
<evidence type="ECO:0000313" key="7">
    <source>
        <dbReference type="Proteomes" id="UP001642464"/>
    </source>
</evidence>
<dbReference type="Pfam" id="PF08241">
    <property type="entry name" value="Methyltransf_11"/>
    <property type="match status" value="1"/>
</dbReference>
<dbReference type="PANTHER" id="PTHR11705:SF119">
    <property type="entry name" value="OS02G0119300 PROTEIN"/>
    <property type="match status" value="1"/>
</dbReference>
<keyword evidence="6" id="KW-0645">Protease</keyword>
<dbReference type="PROSITE" id="PS52035">
    <property type="entry name" value="PEPTIDASE_M14"/>
    <property type="match status" value="1"/>
</dbReference>
<comment type="cofactor">
    <cofactor evidence="1">
        <name>Zn(2+)</name>
        <dbReference type="ChEBI" id="CHEBI:29105"/>
    </cofactor>
</comment>
<keyword evidence="6" id="KW-0121">Carboxypeptidase</keyword>
<feature type="domain" description="Peptidase M14" evidence="5">
    <location>
        <begin position="272"/>
        <end position="432"/>
    </location>
</feature>
<dbReference type="InterPro" id="IPR000834">
    <property type="entry name" value="Peptidase_M14"/>
</dbReference>
<organism evidence="6 7">
    <name type="scientific">Durusdinium trenchii</name>
    <dbReference type="NCBI Taxonomy" id="1381693"/>
    <lineage>
        <taxon>Eukaryota</taxon>
        <taxon>Sar</taxon>
        <taxon>Alveolata</taxon>
        <taxon>Dinophyceae</taxon>
        <taxon>Suessiales</taxon>
        <taxon>Symbiodiniaceae</taxon>
        <taxon>Durusdinium</taxon>
    </lineage>
</organism>
<dbReference type="CDD" id="cd02440">
    <property type="entry name" value="AdoMet_MTases"/>
    <property type="match status" value="1"/>
</dbReference>
<evidence type="ECO:0000256" key="1">
    <source>
        <dbReference type="ARBA" id="ARBA00001947"/>
    </source>
</evidence>
<dbReference type="Gene3D" id="3.40.50.150">
    <property type="entry name" value="Vaccinia Virus protein VP39"/>
    <property type="match status" value="1"/>
</dbReference>
<dbReference type="InterPro" id="IPR029063">
    <property type="entry name" value="SAM-dependent_MTases_sf"/>
</dbReference>
<evidence type="ECO:0000256" key="2">
    <source>
        <dbReference type="ARBA" id="ARBA00005988"/>
    </source>
</evidence>
<dbReference type="SUPFAM" id="SSF53187">
    <property type="entry name" value="Zn-dependent exopeptidases"/>
    <property type="match status" value="1"/>
</dbReference>
<feature type="active site" description="Proton donor/acceptor" evidence="3">
    <location>
        <position position="403"/>
    </location>
</feature>
<accession>A0ABP0SPN2</accession>
<sequence>MAFATPFSGSLDQKPEDRAFLSTIVTQCPANALVLDVGSGPQAQAARFLASPRRRVCCVDIDAAALRSAAMLLGPLADGVQADMSDLGRIFRSEMFDLVVGFYSLQHHSDPVALVRSMVPSSRRCLAFSVLLDCAEDGRWSSEELWPFDDFKSLQSSLHWIPKLLVQDHVRRLPAVEGYAEGLMGGRFIHGLERQLRSGSDFGEASLIVLSVAVWAAGGSENGEASERCPEPPNRPHLPEDGVDNDDSEFLLVLNGNPRSRQKVEEGDFCLRTNPAGVDLNRNWDEEWQQESAGFGKDSNPGPAPFSEPETRIFRRLVSEYQPTTYLSVHSGTLGLYMPWAFDETHLADRNQKAMMDLLQELDEAHCHCPYGAAGKEVGYSCPGTSLDWIYDKLKTPYSFAFEIFVGNDLAQKLKDRWEDEKSHSAALLQQGHLAHAVNFFQEHPSDFVQLSSADVSLSRDCFAIYNPSSEELFHSTVKNWVSVYLEMAQKIAKNLQKDKTGEGA</sequence>
<comment type="caution">
    <text evidence="6">The sequence shown here is derived from an EMBL/GenBank/DDBJ whole genome shotgun (WGS) entry which is preliminary data.</text>
</comment>
<dbReference type="PANTHER" id="PTHR11705">
    <property type="entry name" value="PROTEASE FAMILY M14 CARBOXYPEPTIDASE A,B"/>
    <property type="match status" value="1"/>
</dbReference>
<name>A0ABP0SPN2_9DINO</name>
<dbReference type="SMART" id="SM00631">
    <property type="entry name" value="Zn_pept"/>
    <property type="match status" value="1"/>
</dbReference>
<evidence type="ECO:0000313" key="6">
    <source>
        <dbReference type="EMBL" id="CAK9114150.1"/>
    </source>
</evidence>
<evidence type="ECO:0000259" key="5">
    <source>
        <dbReference type="PROSITE" id="PS52035"/>
    </source>
</evidence>
<keyword evidence="6" id="KW-0378">Hydrolase</keyword>
<protein>
    <submittedName>
        <fullName evidence="6">Carboxypeptidase A5</fullName>
    </submittedName>
</protein>
<dbReference type="Proteomes" id="UP001642464">
    <property type="component" value="Unassembled WGS sequence"/>
</dbReference>
<dbReference type="Gene3D" id="3.40.630.10">
    <property type="entry name" value="Zn peptidases"/>
    <property type="match status" value="1"/>
</dbReference>
<reference evidence="6 7" key="1">
    <citation type="submission" date="2024-02" db="EMBL/GenBank/DDBJ databases">
        <authorList>
            <person name="Chen Y."/>
            <person name="Shah S."/>
            <person name="Dougan E. K."/>
            <person name="Thang M."/>
            <person name="Chan C."/>
        </authorList>
    </citation>
    <scope>NUCLEOTIDE SEQUENCE [LARGE SCALE GENOMIC DNA]</scope>
</reference>
<dbReference type="InterPro" id="IPR013216">
    <property type="entry name" value="Methyltransf_11"/>
</dbReference>
<evidence type="ECO:0000256" key="3">
    <source>
        <dbReference type="PROSITE-ProRule" id="PRU01379"/>
    </source>
</evidence>
<comment type="similarity">
    <text evidence="2 3">Belongs to the peptidase M14 family.</text>
</comment>